<dbReference type="InterPro" id="IPR002401">
    <property type="entry name" value="Cyt_P450_E_grp-I"/>
</dbReference>
<dbReference type="GO" id="GO:0005506">
    <property type="term" value="F:iron ion binding"/>
    <property type="evidence" value="ECO:0007669"/>
    <property type="project" value="InterPro"/>
</dbReference>
<dbReference type="OrthoDB" id="1470350at2759"/>
<dbReference type="InterPro" id="IPR001128">
    <property type="entry name" value="Cyt_P450"/>
</dbReference>
<feature type="binding site" description="axial binding residue" evidence="6">
    <location>
        <position position="429"/>
    </location>
    <ligand>
        <name>heme</name>
        <dbReference type="ChEBI" id="CHEBI:30413"/>
    </ligand>
    <ligandPart>
        <name>Fe</name>
        <dbReference type="ChEBI" id="CHEBI:18248"/>
    </ligandPart>
</feature>
<organism evidence="8 9">
    <name type="scientific">Thyridium curvatum</name>
    <dbReference type="NCBI Taxonomy" id="1093900"/>
    <lineage>
        <taxon>Eukaryota</taxon>
        <taxon>Fungi</taxon>
        <taxon>Dikarya</taxon>
        <taxon>Ascomycota</taxon>
        <taxon>Pezizomycotina</taxon>
        <taxon>Sordariomycetes</taxon>
        <taxon>Sordariomycetidae</taxon>
        <taxon>Thyridiales</taxon>
        <taxon>Thyridiaceae</taxon>
        <taxon>Thyridium</taxon>
    </lineage>
</organism>
<dbReference type="InterPro" id="IPR050121">
    <property type="entry name" value="Cytochrome_P450_monoxygenase"/>
</dbReference>
<dbReference type="SUPFAM" id="SSF48264">
    <property type="entry name" value="Cytochrome P450"/>
    <property type="match status" value="1"/>
</dbReference>
<keyword evidence="2 6" id="KW-0349">Heme</keyword>
<dbReference type="EMBL" id="SKBQ01000046">
    <property type="protein sequence ID" value="TPX11738.1"/>
    <property type="molecule type" value="Genomic_DNA"/>
</dbReference>
<dbReference type="PRINTS" id="PR00463">
    <property type="entry name" value="EP450I"/>
</dbReference>
<keyword evidence="3 6" id="KW-0479">Metal-binding</keyword>
<evidence type="ECO:0000256" key="7">
    <source>
        <dbReference type="SAM" id="Phobius"/>
    </source>
</evidence>
<evidence type="ECO:0000256" key="3">
    <source>
        <dbReference type="ARBA" id="ARBA00022723"/>
    </source>
</evidence>
<dbReference type="Proteomes" id="UP000319257">
    <property type="component" value="Unassembled WGS sequence"/>
</dbReference>
<evidence type="ECO:0000313" key="9">
    <source>
        <dbReference type="Proteomes" id="UP000319257"/>
    </source>
</evidence>
<evidence type="ECO:0000256" key="6">
    <source>
        <dbReference type="PIRSR" id="PIRSR602401-1"/>
    </source>
</evidence>
<feature type="transmembrane region" description="Helical" evidence="7">
    <location>
        <begin position="6"/>
        <end position="26"/>
    </location>
</feature>
<keyword evidence="9" id="KW-1185">Reference proteome</keyword>
<keyword evidence="7" id="KW-0472">Membrane</keyword>
<name>A0A507B4E4_9PEZI</name>
<evidence type="ECO:0008006" key="10">
    <source>
        <dbReference type="Google" id="ProtNLM"/>
    </source>
</evidence>
<dbReference type="GO" id="GO:0016705">
    <property type="term" value="F:oxidoreductase activity, acting on paired donors, with incorporation or reduction of molecular oxygen"/>
    <property type="evidence" value="ECO:0007669"/>
    <property type="project" value="InterPro"/>
</dbReference>
<reference evidence="8 9" key="1">
    <citation type="submission" date="2019-06" db="EMBL/GenBank/DDBJ databases">
        <title>Draft genome sequence of the filamentous fungus Phialemoniopsis curvata isolated from diesel fuel.</title>
        <authorList>
            <person name="Varaljay V.A."/>
            <person name="Lyon W.J."/>
            <person name="Crouch A.L."/>
            <person name="Drake C.E."/>
            <person name="Hollomon J.M."/>
            <person name="Nadeau L.J."/>
            <person name="Nunn H.S."/>
            <person name="Stevenson B.S."/>
            <person name="Bojanowski C.L."/>
            <person name="Crookes-Goodson W.J."/>
        </authorList>
    </citation>
    <scope>NUCLEOTIDE SEQUENCE [LARGE SCALE GENOMIC DNA]</scope>
    <source>
        <strain evidence="8 9">D216</strain>
    </source>
</reference>
<dbReference type="GO" id="GO:0004497">
    <property type="term" value="F:monooxygenase activity"/>
    <property type="evidence" value="ECO:0007669"/>
    <property type="project" value="InterPro"/>
</dbReference>
<dbReference type="AlphaFoldDB" id="A0A507B4E4"/>
<dbReference type="PANTHER" id="PTHR24305">
    <property type="entry name" value="CYTOCHROME P450"/>
    <property type="match status" value="1"/>
</dbReference>
<keyword evidence="5 6" id="KW-0408">Iron</keyword>
<evidence type="ECO:0000256" key="4">
    <source>
        <dbReference type="ARBA" id="ARBA00023002"/>
    </source>
</evidence>
<comment type="caution">
    <text evidence="8">The sequence shown here is derived from an EMBL/GenBank/DDBJ whole genome shotgun (WGS) entry which is preliminary data.</text>
</comment>
<keyword evidence="4" id="KW-0560">Oxidoreductase</keyword>
<protein>
    <recommendedName>
        <fullName evidence="10">Cytochrome P450</fullName>
    </recommendedName>
</protein>
<dbReference type="STRING" id="1093900.A0A507B4E4"/>
<dbReference type="PRINTS" id="PR00385">
    <property type="entry name" value="P450"/>
</dbReference>
<dbReference type="InParanoid" id="A0A507B4E4"/>
<gene>
    <name evidence="8" type="ORF">E0L32_007475</name>
</gene>
<sequence length="487" mass="55023">MSVLELHNLCAITAAVVALYLLKTLVIGLRNPRAHIPGPWYARFTNLPHNYTRIKASKHRWTQDLHAQYGPIVLMAPNEIVVSDPVVHQKIHAMGTKFLKGPLYETSKLGEEHSLFSLKDPKKHAERRRLFSRAFTVGSLRKNWETQVRERVDLAIELIKQDATQGTADVYKIWRLLTGDVISQLSFGESFHMLESGAKTNYFEALQYAGTYLILKHILPFFSLLSFLPVNIFKKMVAAGQIIHDQGTTAVDNLRNSGDKNRNLFSDMLDASESGEKPGLTDDVIRSDVALFMVAGSDTTAVALTYVVWAVLRRPELQRRLEEEVALQDQDFTDETLEKLPLLNNVIDESLRLYNPGGGPLQRVVPPGGVTFLGHYIPEGTVISTLNWNIHRNPVVFPNPEKFDETRFENPTADMKAAYNPFMLGSRSCIGVHLAKMELRLAIAKFFRECRGARLGKEMTEEMMEMQLQFLFFPVGGKLEVTLRDDA</sequence>
<evidence type="ECO:0000256" key="2">
    <source>
        <dbReference type="ARBA" id="ARBA00022617"/>
    </source>
</evidence>
<comment type="similarity">
    <text evidence="1">Belongs to the cytochrome P450 family.</text>
</comment>
<evidence type="ECO:0000256" key="1">
    <source>
        <dbReference type="ARBA" id="ARBA00010617"/>
    </source>
</evidence>
<dbReference type="PANTHER" id="PTHR24305:SF96">
    <property type="entry name" value="CYTOCHROME P450 MONOOXYGENASE STCB-RELATED"/>
    <property type="match status" value="1"/>
</dbReference>
<dbReference type="InterPro" id="IPR036396">
    <property type="entry name" value="Cyt_P450_sf"/>
</dbReference>
<comment type="cofactor">
    <cofactor evidence="6">
        <name>heme</name>
        <dbReference type="ChEBI" id="CHEBI:30413"/>
    </cofactor>
</comment>
<keyword evidence="7" id="KW-1133">Transmembrane helix</keyword>
<dbReference type="GeneID" id="41974922"/>
<proteinExistence type="inferred from homology"/>
<dbReference type="Pfam" id="PF00067">
    <property type="entry name" value="p450"/>
    <property type="match status" value="1"/>
</dbReference>
<evidence type="ECO:0000256" key="5">
    <source>
        <dbReference type="ARBA" id="ARBA00023004"/>
    </source>
</evidence>
<dbReference type="RefSeq" id="XP_030993449.1">
    <property type="nucleotide sequence ID" value="XM_031142223.1"/>
</dbReference>
<keyword evidence="7" id="KW-0812">Transmembrane</keyword>
<evidence type="ECO:0000313" key="8">
    <source>
        <dbReference type="EMBL" id="TPX11738.1"/>
    </source>
</evidence>
<dbReference type="GO" id="GO:0020037">
    <property type="term" value="F:heme binding"/>
    <property type="evidence" value="ECO:0007669"/>
    <property type="project" value="InterPro"/>
</dbReference>
<dbReference type="Gene3D" id="1.10.630.10">
    <property type="entry name" value="Cytochrome P450"/>
    <property type="match status" value="1"/>
</dbReference>
<accession>A0A507B4E4</accession>